<reference evidence="8 9" key="1">
    <citation type="submission" date="2022-05" db="EMBL/GenBank/DDBJ databases">
        <title>Sporolactobacillus sp nov CPB3-1, isolated from tree bark (Mangifera indica L.).</title>
        <authorList>
            <person name="Phuengjayaem S."/>
            <person name="Tanasupawat S."/>
        </authorList>
    </citation>
    <scope>NUCLEOTIDE SEQUENCE [LARGE SCALE GENOMIC DNA]</scope>
    <source>
        <strain evidence="8 9">CPB3-1</strain>
    </source>
</reference>
<gene>
    <name evidence="8" type="ORF">M3N64_11660</name>
</gene>
<evidence type="ECO:0000256" key="2">
    <source>
        <dbReference type="ARBA" id="ARBA00006706"/>
    </source>
</evidence>
<evidence type="ECO:0000256" key="3">
    <source>
        <dbReference type="ARBA" id="ARBA00022679"/>
    </source>
</evidence>
<comment type="caution">
    <text evidence="8">The sequence shown here is derived from an EMBL/GenBank/DDBJ whole genome shotgun (WGS) entry which is preliminary data.</text>
</comment>
<dbReference type="SFLD" id="SFLDG01017">
    <property type="entry name" value="Polyprenyl_Transferase_Like"/>
    <property type="match status" value="1"/>
</dbReference>
<dbReference type="RefSeq" id="WP_249102396.1">
    <property type="nucleotide sequence ID" value="NZ_JAMAST010000017.1"/>
</dbReference>
<dbReference type="Pfam" id="PF00348">
    <property type="entry name" value="polyprenyl_synt"/>
    <property type="match status" value="1"/>
</dbReference>
<organism evidence="8 9">
    <name type="scientific">Sporolactobacillus mangiferae</name>
    <dbReference type="NCBI Taxonomy" id="2940498"/>
    <lineage>
        <taxon>Bacteria</taxon>
        <taxon>Bacillati</taxon>
        <taxon>Bacillota</taxon>
        <taxon>Bacilli</taxon>
        <taxon>Bacillales</taxon>
        <taxon>Sporolactobacillaceae</taxon>
        <taxon>Sporolactobacillus</taxon>
    </lineage>
</organism>
<dbReference type="SUPFAM" id="SSF48576">
    <property type="entry name" value="Terpenoid synthases"/>
    <property type="match status" value="1"/>
</dbReference>
<sequence>MNATLKTFMSEKRKWFDTQLSLIFQDAPITPKLKQAMRYSLEAGGKRIRPILIFATLNMLGKNENLGLRTAIGLEMIHTYSLIHDDLPAMDNDDLRRGKPTNHCVFGEATAILAGDGLLTSAFQIIAEDRMLELETRTEMISLLASAAGPEGMVGGQEDDIEAEEKTLSLQDLILVHRRKTGKLLRFPVEAAAVIAKVEKEIYSTLVRYAEHLGLAFQIGDDILDIVGDEKKLGKPIGSDVANHKNTYVSLLGMTGAKEKLSQEIYAAIEQLKRINCESSLLNDLALYLLERTH</sequence>
<keyword evidence="9" id="KW-1185">Reference proteome</keyword>
<dbReference type="PROSITE" id="PS00444">
    <property type="entry name" value="POLYPRENYL_SYNTHASE_2"/>
    <property type="match status" value="1"/>
</dbReference>
<evidence type="ECO:0000256" key="6">
    <source>
        <dbReference type="ARBA" id="ARBA00023229"/>
    </source>
</evidence>
<evidence type="ECO:0000256" key="4">
    <source>
        <dbReference type="ARBA" id="ARBA00022723"/>
    </source>
</evidence>
<keyword evidence="4" id="KW-0479">Metal-binding</keyword>
<evidence type="ECO:0000256" key="7">
    <source>
        <dbReference type="RuleBase" id="RU004466"/>
    </source>
</evidence>
<accession>A0ABT0MCI3</accession>
<evidence type="ECO:0000313" key="9">
    <source>
        <dbReference type="Proteomes" id="UP001203004"/>
    </source>
</evidence>
<protein>
    <submittedName>
        <fullName evidence="8">Polyprenyl synthetase family protein</fullName>
    </submittedName>
</protein>
<proteinExistence type="inferred from homology"/>
<dbReference type="PANTHER" id="PTHR43281:SF1">
    <property type="entry name" value="FARNESYL DIPHOSPHATE SYNTHASE"/>
    <property type="match status" value="1"/>
</dbReference>
<dbReference type="PANTHER" id="PTHR43281">
    <property type="entry name" value="FARNESYL DIPHOSPHATE SYNTHASE"/>
    <property type="match status" value="1"/>
</dbReference>
<dbReference type="InterPro" id="IPR008949">
    <property type="entry name" value="Isoprenoid_synthase_dom_sf"/>
</dbReference>
<dbReference type="EMBL" id="JAMAST010000017">
    <property type="protein sequence ID" value="MCL1632574.1"/>
    <property type="molecule type" value="Genomic_DNA"/>
</dbReference>
<dbReference type="NCBIfam" id="NF045485">
    <property type="entry name" value="FPPsyn"/>
    <property type="match status" value="1"/>
</dbReference>
<dbReference type="InterPro" id="IPR033749">
    <property type="entry name" value="Polyprenyl_synt_CS"/>
</dbReference>
<keyword evidence="3 7" id="KW-0808">Transferase</keyword>
<dbReference type="InterPro" id="IPR000092">
    <property type="entry name" value="Polyprenyl_synt"/>
</dbReference>
<dbReference type="Proteomes" id="UP001203004">
    <property type="component" value="Unassembled WGS sequence"/>
</dbReference>
<dbReference type="PROSITE" id="PS00723">
    <property type="entry name" value="POLYPRENYL_SYNTHASE_1"/>
    <property type="match status" value="1"/>
</dbReference>
<comment type="similarity">
    <text evidence="2 7">Belongs to the FPP/GGPP synthase family.</text>
</comment>
<dbReference type="SFLD" id="SFLDS00005">
    <property type="entry name" value="Isoprenoid_Synthase_Type_I"/>
    <property type="match status" value="1"/>
</dbReference>
<keyword evidence="6" id="KW-0414">Isoprene biosynthesis</keyword>
<comment type="cofactor">
    <cofactor evidence="1">
        <name>Mg(2+)</name>
        <dbReference type="ChEBI" id="CHEBI:18420"/>
    </cofactor>
</comment>
<dbReference type="Gene3D" id="1.10.600.10">
    <property type="entry name" value="Farnesyl Diphosphate Synthase"/>
    <property type="match status" value="1"/>
</dbReference>
<evidence type="ECO:0000313" key="8">
    <source>
        <dbReference type="EMBL" id="MCL1632574.1"/>
    </source>
</evidence>
<dbReference type="InterPro" id="IPR053378">
    <property type="entry name" value="Prenyl_diphosphate_synthase"/>
</dbReference>
<keyword evidence="5" id="KW-0460">Magnesium</keyword>
<evidence type="ECO:0000256" key="5">
    <source>
        <dbReference type="ARBA" id="ARBA00022842"/>
    </source>
</evidence>
<evidence type="ECO:0000256" key="1">
    <source>
        <dbReference type="ARBA" id="ARBA00001946"/>
    </source>
</evidence>
<name>A0ABT0MCI3_9BACL</name>
<dbReference type="CDD" id="cd00685">
    <property type="entry name" value="Trans_IPPS_HT"/>
    <property type="match status" value="1"/>
</dbReference>